<reference evidence="9 10" key="1">
    <citation type="submission" date="2019-06" db="EMBL/GenBank/DDBJ databases">
        <title>Sequencing the genomes of 1000 actinobacteria strains.</title>
        <authorList>
            <person name="Klenk H.-P."/>
        </authorList>
    </citation>
    <scope>NUCLEOTIDE SEQUENCE [LARGE SCALE GENOMIC DNA]</scope>
    <source>
        <strain evidence="9 10">DSM 105492</strain>
    </source>
</reference>
<evidence type="ECO:0000256" key="7">
    <source>
        <dbReference type="RuleBase" id="RU363032"/>
    </source>
</evidence>
<sequence length="324" mass="35178">MTYQDMPLDEATRTLVVNRPGKRRRRRAPEAPKERGAISFADRKRRSVRIWLWIIQGLALVGLVFAGLGPLLWSAKASVSDTQAIITDPMGIWFTPNEWSNLVRAWNGAEIGSSLRNTVIVALGSTLATLVISILAAYILSVLKPKWAPVLSGAILATLFLPGVISLVPLYLTVLDLPVFHISLLNTFWAVWLPSAASAFNVVVLKRFFDSVPREILEAAKIDGAGPLRVLWTIVLPLSRPIIGVVALLAAIGSWKDYLWPMLVLPSPGLQPVSVMLPTLASGPTPLAVKMAAVFLSLIIPVVLFLIFQKQFLRGVGTAGGIKG</sequence>
<evidence type="ECO:0000256" key="6">
    <source>
        <dbReference type="ARBA" id="ARBA00023136"/>
    </source>
</evidence>
<evidence type="ECO:0000259" key="8">
    <source>
        <dbReference type="PROSITE" id="PS50928"/>
    </source>
</evidence>
<evidence type="ECO:0000256" key="2">
    <source>
        <dbReference type="ARBA" id="ARBA00022448"/>
    </source>
</evidence>
<gene>
    <name evidence="9" type="ORF">FB391_0142</name>
</gene>
<dbReference type="Pfam" id="PF00528">
    <property type="entry name" value="BPD_transp_1"/>
    <property type="match status" value="1"/>
</dbReference>
<dbReference type="PROSITE" id="PS50928">
    <property type="entry name" value="ABC_TM1"/>
    <property type="match status" value="1"/>
</dbReference>
<evidence type="ECO:0000313" key="9">
    <source>
        <dbReference type="EMBL" id="TQM33859.1"/>
    </source>
</evidence>
<dbReference type="PANTHER" id="PTHR43744">
    <property type="entry name" value="ABC TRANSPORTER PERMEASE PROTEIN MG189-RELATED-RELATED"/>
    <property type="match status" value="1"/>
</dbReference>
<evidence type="ECO:0000313" key="10">
    <source>
        <dbReference type="Proteomes" id="UP000320235"/>
    </source>
</evidence>
<comment type="caution">
    <text evidence="9">The sequence shown here is derived from an EMBL/GenBank/DDBJ whole genome shotgun (WGS) entry which is preliminary data.</text>
</comment>
<evidence type="ECO:0000256" key="4">
    <source>
        <dbReference type="ARBA" id="ARBA00022692"/>
    </source>
</evidence>
<dbReference type="EMBL" id="VFPE01000001">
    <property type="protein sequence ID" value="TQM33859.1"/>
    <property type="molecule type" value="Genomic_DNA"/>
</dbReference>
<dbReference type="SUPFAM" id="SSF161098">
    <property type="entry name" value="MetI-like"/>
    <property type="match status" value="1"/>
</dbReference>
<dbReference type="GO" id="GO:0055085">
    <property type="term" value="P:transmembrane transport"/>
    <property type="evidence" value="ECO:0007669"/>
    <property type="project" value="InterPro"/>
</dbReference>
<keyword evidence="10" id="KW-1185">Reference proteome</keyword>
<dbReference type="InterPro" id="IPR000515">
    <property type="entry name" value="MetI-like"/>
</dbReference>
<feature type="domain" description="ABC transmembrane type-1" evidence="8">
    <location>
        <begin position="115"/>
        <end position="308"/>
    </location>
</feature>
<name>A0A543FJ15_9MICO</name>
<evidence type="ECO:0000256" key="3">
    <source>
        <dbReference type="ARBA" id="ARBA00022475"/>
    </source>
</evidence>
<dbReference type="OrthoDB" id="2063054at2"/>
<organism evidence="9 10">
    <name type="scientific">Microbacterium kyungheense</name>
    <dbReference type="NCBI Taxonomy" id="1263636"/>
    <lineage>
        <taxon>Bacteria</taxon>
        <taxon>Bacillati</taxon>
        <taxon>Actinomycetota</taxon>
        <taxon>Actinomycetes</taxon>
        <taxon>Micrococcales</taxon>
        <taxon>Microbacteriaceae</taxon>
        <taxon>Microbacterium</taxon>
    </lineage>
</organism>
<keyword evidence="6 7" id="KW-0472">Membrane</keyword>
<comment type="similarity">
    <text evidence="7">Belongs to the binding-protein-dependent transport system permease family.</text>
</comment>
<feature type="transmembrane region" description="Helical" evidence="7">
    <location>
        <begin position="147"/>
        <end position="168"/>
    </location>
</feature>
<feature type="transmembrane region" description="Helical" evidence="7">
    <location>
        <begin position="188"/>
        <end position="209"/>
    </location>
</feature>
<feature type="transmembrane region" description="Helical" evidence="7">
    <location>
        <begin position="119"/>
        <end position="140"/>
    </location>
</feature>
<dbReference type="RefSeq" id="WP_141892399.1">
    <property type="nucleotide sequence ID" value="NZ_BAABLH010000013.1"/>
</dbReference>
<evidence type="ECO:0000256" key="5">
    <source>
        <dbReference type="ARBA" id="ARBA00022989"/>
    </source>
</evidence>
<proteinExistence type="inferred from homology"/>
<feature type="transmembrane region" description="Helical" evidence="7">
    <location>
        <begin position="230"/>
        <end position="255"/>
    </location>
</feature>
<dbReference type="GO" id="GO:0005886">
    <property type="term" value="C:plasma membrane"/>
    <property type="evidence" value="ECO:0007669"/>
    <property type="project" value="UniProtKB-SubCell"/>
</dbReference>
<comment type="subcellular location">
    <subcellularLocation>
        <location evidence="1 7">Cell membrane</location>
        <topology evidence="1 7">Multi-pass membrane protein</topology>
    </subcellularLocation>
</comment>
<dbReference type="AlphaFoldDB" id="A0A543FJ15"/>
<keyword evidence="2 7" id="KW-0813">Transport</keyword>
<dbReference type="InterPro" id="IPR035906">
    <property type="entry name" value="MetI-like_sf"/>
</dbReference>
<protein>
    <submittedName>
        <fullName evidence="9">Carbohydrate ABC transporter membrane protein 2 (CUT1 family)</fullName>
    </submittedName>
</protein>
<feature type="transmembrane region" description="Helical" evidence="7">
    <location>
        <begin position="287"/>
        <end position="308"/>
    </location>
</feature>
<dbReference type="Proteomes" id="UP000320235">
    <property type="component" value="Unassembled WGS sequence"/>
</dbReference>
<feature type="transmembrane region" description="Helical" evidence="7">
    <location>
        <begin position="50"/>
        <end position="73"/>
    </location>
</feature>
<accession>A0A543FJ15</accession>
<evidence type="ECO:0000256" key="1">
    <source>
        <dbReference type="ARBA" id="ARBA00004651"/>
    </source>
</evidence>
<dbReference type="PANTHER" id="PTHR43744:SF12">
    <property type="entry name" value="ABC TRANSPORTER PERMEASE PROTEIN MG189-RELATED"/>
    <property type="match status" value="1"/>
</dbReference>
<keyword evidence="3" id="KW-1003">Cell membrane</keyword>
<keyword evidence="4 7" id="KW-0812">Transmembrane</keyword>
<dbReference type="CDD" id="cd06261">
    <property type="entry name" value="TM_PBP2"/>
    <property type="match status" value="1"/>
</dbReference>
<dbReference type="Gene3D" id="1.10.3720.10">
    <property type="entry name" value="MetI-like"/>
    <property type="match status" value="1"/>
</dbReference>
<keyword evidence="5 7" id="KW-1133">Transmembrane helix</keyword>